<evidence type="ECO:0000313" key="2">
    <source>
        <dbReference type="EMBL" id="KAL3534547.1"/>
    </source>
</evidence>
<organism evidence="2 3">
    <name type="scientific">Cinchona calisaya</name>
    <dbReference type="NCBI Taxonomy" id="153742"/>
    <lineage>
        <taxon>Eukaryota</taxon>
        <taxon>Viridiplantae</taxon>
        <taxon>Streptophyta</taxon>
        <taxon>Embryophyta</taxon>
        <taxon>Tracheophyta</taxon>
        <taxon>Spermatophyta</taxon>
        <taxon>Magnoliopsida</taxon>
        <taxon>eudicotyledons</taxon>
        <taxon>Gunneridae</taxon>
        <taxon>Pentapetalae</taxon>
        <taxon>asterids</taxon>
        <taxon>lamiids</taxon>
        <taxon>Gentianales</taxon>
        <taxon>Rubiaceae</taxon>
        <taxon>Cinchonoideae</taxon>
        <taxon>Cinchoneae</taxon>
        <taxon>Cinchona</taxon>
    </lineage>
</organism>
<dbReference type="Pfam" id="PF10950">
    <property type="entry name" value="Organ_specific"/>
    <property type="match status" value="1"/>
</dbReference>
<dbReference type="EMBL" id="JBJUIK010000002">
    <property type="protein sequence ID" value="KAL3534547.1"/>
    <property type="molecule type" value="Genomic_DNA"/>
</dbReference>
<proteinExistence type="predicted"/>
<feature type="chain" id="PRO_5044765615" evidence="1">
    <location>
        <begin position="27"/>
        <end position="212"/>
    </location>
</feature>
<gene>
    <name evidence="2" type="ORF">ACH5RR_003008</name>
</gene>
<name>A0ABD3ATK6_9GENT</name>
<dbReference type="PROSITE" id="PS51257">
    <property type="entry name" value="PROKAR_LIPOPROTEIN"/>
    <property type="match status" value="1"/>
</dbReference>
<keyword evidence="3" id="KW-1185">Reference proteome</keyword>
<sequence>MGRSTFALVGFLAFFSVILFACITEARKNLEDFQASPSTISTNHDEAKAKDEKQFMKDFDLRNAQVLWYHRNHDEAKAKNEKQFMHDFDSKNAQILLYHRNDDEAKAKDEKQFMKDFDSRNAQVLGYHRNNDEAKAKNEKQFMHDIDSKNANLFPYQYHVMHDIDSKNANLFPYQYHVDVATHKEEKPIKENFDATHAQLLLNHGDDARSKK</sequence>
<protein>
    <submittedName>
        <fullName evidence="2">Uncharacterized protein</fullName>
    </submittedName>
</protein>
<evidence type="ECO:0000256" key="1">
    <source>
        <dbReference type="SAM" id="SignalP"/>
    </source>
</evidence>
<keyword evidence="1" id="KW-0732">Signal</keyword>
<dbReference type="AlphaFoldDB" id="A0ABD3ATK6"/>
<evidence type="ECO:0000313" key="3">
    <source>
        <dbReference type="Proteomes" id="UP001630127"/>
    </source>
</evidence>
<dbReference type="InterPro" id="IPR024489">
    <property type="entry name" value="Organ_specific_prot"/>
</dbReference>
<feature type="signal peptide" evidence="1">
    <location>
        <begin position="1"/>
        <end position="26"/>
    </location>
</feature>
<accession>A0ABD3ATK6</accession>
<dbReference type="Proteomes" id="UP001630127">
    <property type="component" value="Unassembled WGS sequence"/>
</dbReference>
<comment type="caution">
    <text evidence="2">The sequence shown here is derived from an EMBL/GenBank/DDBJ whole genome shotgun (WGS) entry which is preliminary data.</text>
</comment>
<reference evidence="2 3" key="1">
    <citation type="submission" date="2024-11" db="EMBL/GenBank/DDBJ databases">
        <title>A near-complete genome assembly of Cinchona calisaya.</title>
        <authorList>
            <person name="Lian D.C."/>
            <person name="Zhao X.W."/>
            <person name="Wei L."/>
        </authorList>
    </citation>
    <scope>NUCLEOTIDE SEQUENCE [LARGE SCALE GENOMIC DNA]</scope>
    <source>
        <tissue evidence="2">Nenye</tissue>
    </source>
</reference>